<organism evidence="2 3">
    <name type="scientific">Roseimaritima multifibrata</name>
    <dbReference type="NCBI Taxonomy" id="1930274"/>
    <lineage>
        <taxon>Bacteria</taxon>
        <taxon>Pseudomonadati</taxon>
        <taxon>Planctomycetota</taxon>
        <taxon>Planctomycetia</taxon>
        <taxon>Pirellulales</taxon>
        <taxon>Pirellulaceae</taxon>
        <taxon>Roseimaritima</taxon>
    </lineage>
</organism>
<proteinExistence type="predicted"/>
<feature type="transmembrane region" description="Helical" evidence="1">
    <location>
        <begin position="49"/>
        <end position="75"/>
    </location>
</feature>
<protein>
    <submittedName>
        <fullName evidence="2">Uncharacterized protein</fullName>
    </submittedName>
</protein>
<dbReference type="EMBL" id="CP036262">
    <property type="protein sequence ID" value="QDS92233.1"/>
    <property type="molecule type" value="Genomic_DNA"/>
</dbReference>
<feature type="transmembrane region" description="Helical" evidence="1">
    <location>
        <begin position="121"/>
        <end position="142"/>
    </location>
</feature>
<keyword evidence="1" id="KW-0812">Transmembrane</keyword>
<feature type="transmembrane region" description="Helical" evidence="1">
    <location>
        <begin position="87"/>
        <end position="109"/>
    </location>
</feature>
<evidence type="ECO:0000313" key="2">
    <source>
        <dbReference type="EMBL" id="QDS92233.1"/>
    </source>
</evidence>
<evidence type="ECO:0000256" key="1">
    <source>
        <dbReference type="SAM" id="Phobius"/>
    </source>
</evidence>
<accession>A0A517MBH8</accession>
<keyword evidence="1" id="KW-0472">Membrane</keyword>
<sequence>MLFSWVMQLSSGFTIDSHFYAATFAKDQIYGLSAFIGGLMLLPRHKSGWWFALIHWCWYVAYEICVVSAAAALGWRIPLHAYPPTLYRVMGFTAFLAICGLSILLWRPVATACHAPVSKRYLAVTAVMISSVALAFAVNWWMSQR</sequence>
<keyword evidence="3" id="KW-1185">Reference proteome</keyword>
<dbReference type="AlphaFoldDB" id="A0A517MBH8"/>
<dbReference type="KEGG" id="rml:FF011L_09700"/>
<reference evidence="2 3" key="1">
    <citation type="submission" date="2019-02" db="EMBL/GenBank/DDBJ databases">
        <title>Deep-cultivation of Planctomycetes and their phenomic and genomic characterization uncovers novel biology.</title>
        <authorList>
            <person name="Wiegand S."/>
            <person name="Jogler M."/>
            <person name="Boedeker C."/>
            <person name="Pinto D."/>
            <person name="Vollmers J."/>
            <person name="Rivas-Marin E."/>
            <person name="Kohn T."/>
            <person name="Peeters S.H."/>
            <person name="Heuer A."/>
            <person name="Rast P."/>
            <person name="Oberbeckmann S."/>
            <person name="Bunk B."/>
            <person name="Jeske O."/>
            <person name="Meyerdierks A."/>
            <person name="Storesund J.E."/>
            <person name="Kallscheuer N."/>
            <person name="Luecker S."/>
            <person name="Lage O.M."/>
            <person name="Pohl T."/>
            <person name="Merkel B.J."/>
            <person name="Hornburger P."/>
            <person name="Mueller R.-W."/>
            <person name="Bruemmer F."/>
            <person name="Labrenz M."/>
            <person name="Spormann A.M."/>
            <person name="Op den Camp H."/>
            <person name="Overmann J."/>
            <person name="Amann R."/>
            <person name="Jetten M.S.M."/>
            <person name="Mascher T."/>
            <person name="Medema M.H."/>
            <person name="Devos D.P."/>
            <person name="Kaster A.-K."/>
            <person name="Ovreas L."/>
            <person name="Rohde M."/>
            <person name="Galperin M.Y."/>
            <person name="Jogler C."/>
        </authorList>
    </citation>
    <scope>NUCLEOTIDE SEQUENCE [LARGE SCALE GENOMIC DNA]</scope>
    <source>
        <strain evidence="2 3">FF011L</strain>
    </source>
</reference>
<name>A0A517MBH8_9BACT</name>
<keyword evidence="1" id="KW-1133">Transmembrane helix</keyword>
<dbReference type="Proteomes" id="UP000320672">
    <property type="component" value="Chromosome"/>
</dbReference>
<feature type="transmembrane region" description="Helical" evidence="1">
    <location>
        <begin position="20"/>
        <end position="42"/>
    </location>
</feature>
<evidence type="ECO:0000313" key="3">
    <source>
        <dbReference type="Proteomes" id="UP000320672"/>
    </source>
</evidence>
<dbReference type="RefSeq" id="WP_145350521.1">
    <property type="nucleotide sequence ID" value="NZ_CP036262.1"/>
</dbReference>
<gene>
    <name evidence="2" type="ORF">FF011L_09700</name>
</gene>